<sequence length="387" mass="41442">MSAYPKMRVALLCHSVNPRGGVVHALELAAALAELGHDPVVHAPDPEGAGFFRQTAFQTVSVKAAAVEGDTTALVTSRVADYVRHFEAPAARRFDVFHAQDGISGNALATLKTEGAISRFARTVHHLDDFADLRLAALQDRSVTTSDARFVVSRLWREQLRARFGLGATLVGNGIDLARFRAEPDGREPLLRARLGLGVGPIVLAVGGVEARKNTMALLEAFQQFRKLHERAQLVVAGGASVLDHDAYRAAFGAAFVASGLPAEALVLTGPLPDADMPALYRLADMLAFPSIKEGFGLVVLEAMATGLPVVASRIAPFTEYLGERDVVWCDPKSPRSIADAMMIALSEPVRSRLSERGPVVAARHGWAEAARAHLDVYARLAEVAHA</sequence>
<dbReference type="InterPro" id="IPR001296">
    <property type="entry name" value="Glyco_trans_1"/>
</dbReference>
<accession>A0A4Q9GFR6</accession>
<dbReference type="GO" id="GO:0016757">
    <property type="term" value="F:glycosyltransferase activity"/>
    <property type="evidence" value="ECO:0007669"/>
    <property type="project" value="InterPro"/>
</dbReference>
<dbReference type="NCBIfam" id="TIGR04047">
    <property type="entry name" value="MSMEG_0565_glyc"/>
    <property type="match status" value="1"/>
</dbReference>
<dbReference type="Proteomes" id="UP000291613">
    <property type="component" value="Unassembled WGS sequence"/>
</dbReference>
<dbReference type="RefSeq" id="WP_131003981.1">
    <property type="nucleotide sequence ID" value="NZ_JBHSZR010000001.1"/>
</dbReference>
<evidence type="ECO:0000256" key="1">
    <source>
        <dbReference type="ARBA" id="ARBA00022679"/>
    </source>
</evidence>
<keyword evidence="5" id="KW-1185">Reference proteome</keyword>
<dbReference type="InterPro" id="IPR028098">
    <property type="entry name" value="Glyco_trans_4-like_N"/>
</dbReference>
<dbReference type="OrthoDB" id="9801609at2"/>
<dbReference type="Pfam" id="PF00534">
    <property type="entry name" value="Glycos_transf_1"/>
    <property type="match status" value="1"/>
</dbReference>
<dbReference type="InterPro" id="IPR023986">
    <property type="entry name" value="GlycosylTfrase_MSMEG0565"/>
</dbReference>
<dbReference type="PANTHER" id="PTHR46401:SF2">
    <property type="entry name" value="GLYCOSYLTRANSFERASE WBBK-RELATED"/>
    <property type="match status" value="1"/>
</dbReference>
<protein>
    <submittedName>
        <fullName evidence="4">MSMEG_0565 family glycosyltransferase</fullName>
    </submittedName>
</protein>
<evidence type="ECO:0000313" key="4">
    <source>
        <dbReference type="EMBL" id="TBN51817.1"/>
    </source>
</evidence>
<reference evidence="4 5" key="1">
    <citation type="submission" date="2019-02" db="EMBL/GenBank/DDBJ databases">
        <title>Hansschlegelia quercus sp. nov., a novel methylotrophic bacterium from buds of oak (Quercus robur L.).</title>
        <authorList>
            <person name="Agafonova N.V."/>
            <person name="Kaparullina E.N."/>
            <person name="Grouzdev D.S."/>
            <person name="Doronina N.V."/>
        </authorList>
    </citation>
    <scope>NUCLEOTIDE SEQUENCE [LARGE SCALE GENOMIC DNA]</scope>
    <source>
        <strain evidence="4 5">Dub</strain>
    </source>
</reference>
<proteinExistence type="predicted"/>
<evidence type="ECO:0000259" key="2">
    <source>
        <dbReference type="Pfam" id="PF00534"/>
    </source>
</evidence>
<dbReference type="CDD" id="cd03801">
    <property type="entry name" value="GT4_PimA-like"/>
    <property type="match status" value="1"/>
</dbReference>
<feature type="domain" description="Glycosyltransferase subfamily 4-like N-terminal" evidence="3">
    <location>
        <begin position="19"/>
        <end position="179"/>
    </location>
</feature>
<name>A0A4Q9GFR6_9HYPH</name>
<dbReference type="PANTHER" id="PTHR46401">
    <property type="entry name" value="GLYCOSYLTRANSFERASE WBBK-RELATED"/>
    <property type="match status" value="1"/>
</dbReference>
<keyword evidence="1 4" id="KW-0808">Transferase</keyword>
<comment type="caution">
    <text evidence="4">The sequence shown here is derived from an EMBL/GenBank/DDBJ whole genome shotgun (WGS) entry which is preliminary data.</text>
</comment>
<dbReference type="AlphaFoldDB" id="A0A4Q9GFR6"/>
<organism evidence="4 5">
    <name type="scientific">Hansschlegelia quercus</name>
    <dbReference type="NCBI Taxonomy" id="2528245"/>
    <lineage>
        <taxon>Bacteria</taxon>
        <taxon>Pseudomonadati</taxon>
        <taxon>Pseudomonadota</taxon>
        <taxon>Alphaproteobacteria</taxon>
        <taxon>Hyphomicrobiales</taxon>
        <taxon>Methylopilaceae</taxon>
        <taxon>Hansschlegelia</taxon>
    </lineage>
</organism>
<dbReference type="Pfam" id="PF13439">
    <property type="entry name" value="Glyco_transf_4"/>
    <property type="match status" value="1"/>
</dbReference>
<feature type="domain" description="Glycosyl transferase family 1" evidence="2">
    <location>
        <begin position="201"/>
        <end position="358"/>
    </location>
</feature>
<evidence type="ECO:0000313" key="5">
    <source>
        <dbReference type="Proteomes" id="UP000291613"/>
    </source>
</evidence>
<dbReference type="GO" id="GO:0009103">
    <property type="term" value="P:lipopolysaccharide biosynthetic process"/>
    <property type="evidence" value="ECO:0007669"/>
    <property type="project" value="TreeGrafter"/>
</dbReference>
<gene>
    <name evidence="4" type="ORF">EYR15_13020</name>
</gene>
<dbReference type="SUPFAM" id="SSF53756">
    <property type="entry name" value="UDP-Glycosyltransferase/glycogen phosphorylase"/>
    <property type="match status" value="1"/>
</dbReference>
<dbReference type="EMBL" id="SIUB01000006">
    <property type="protein sequence ID" value="TBN51817.1"/>
    <property type="molecule type" value="Genomic_DNA"/>
</dbReference>
<dbReference type="Gene3D" id="3.40.50.2000">
    <property type="entry name" value="Glycogen Phosphorylase B"/>
    <property type="match status" value="2"/>
</dbReference>
<evidence type="ECO:0000259" key="3">
    <source>
        <dbReference type="Pfam" id="PF13439"/>
    </source>
</evidence>